<dbReference type="Gene3D" id="1.10.10.10">
    <property type="entry name" value="Winged helix-like DNA-binding domain superfamily/Winged helix DNA-binding domain"/>
    <property type="match status" value="1"/>
</dbReference>
<keyword evidence="3" id="KW-0731">Sigma factor</keyword>
<dbReference type="InterPro" id="IPR013325">
    <property type="entry name" value="RNA_pol_sigma_r2"/>
</dbReference>
<evidence type="ECO:0000259" key="7">
    <source>
        <dbReference type="Pfam" id="PF08281"/>
    </source>
</evidence>
<dbReference type="Pfam" id="PF04542">
    <property type="entry name" value="Sigma70_r2"/>
    <property type="match status" value="1"/>
</dbReference>
<dbReference type="GO" id="GO:0003677">
    <property type="term" value="F:DNA binding"/>
    <property type="evidence" value="ECO:0007669"/>
    <property type="project" value="InterPro"/>
</dbReference>
<evidence type="ECO:0000256" key="5">
    <source>
        <dbReference type="SAM" id="MobiDB-lite"/>
    </source>
</evidence>
<evidence type="ECO:0000313" key="8">
    <source>
        <dbReference type="EMBL" id="SDC32682.1"/>
    </source>
</evidence>
<organism evidence="8 9">
    <name type="scientific">Parafannyhessea umbonata</name>
    <dbReference type="NCBI Taxonomy" id="604330"/>
    <lineage>
        <taxon>Bacteria</taxon>
        <taxon>Bacillati</taxon>
        <taxon>Actinomycetota</taxon>
        <taxon>Coriobacteriia</taxon>
        <taxon>Coriobacteriales</taxon>
        <taxon>Atopobiaceae</taxon>
        <taxon>Parafannyhessea</taxon>
    </lineage>
</organism>
<dbReference type="InterPro" id="IPR013324">
    <property type="entry name" value="RNA_pol_sigma_r3/r4-like"/>
</dbReference>
<dbReference type="SUPFAM" id="SSF88946">
    <property type="entry name" value="Sigma2 domain of RNA polymerase sigma factors"/>
    <property type="match status" value="1"/>
</dbReference>
<keyword evidence="2" id="KW-0805">Transcription regulation</keyword>
<dbReference type="GO" id="GO:0016987">
    <property type="term" value="F:sigma factor activity"/>
    <property type="evidence" value="ECO:0007669"/>
    <property type="project" value="UniProtKB-KW"/>
</dbReference>
<dbReference type="AlphaFoldDB" id="A0A1G6KNJ4"/>
<dbReference type="InterPro" id="IPR013249">
    <property type="entry name" value="RNA_pol_sigma70_r4_t2"/>
</dbReference>
<reference evidence="9" key="1">
    <citation type="submission" date="2016-10" db="EMBL/GenBank/DDBJ databases">
        <authorList>
            <person name="Varghese N."/>
            <person name="Submissions S."/>
        </authorList>
    </citation>
    <scope>NUCLEOTIDE SEQUENCE [LARGE SCALE GENOMIC DNA]</scope>
    <source>
        <strain evidence="9">DSM 22619</strain>
    </source>
</reference>
<dbReference type="NCBIfam" id="TIGR02937">
    <property type="entry name" value="sigma70-ECF"/>
    <property type="match status" value="1"/>
</dbReference>
<keyword evidence="9" id="KW-1185">Reference proteome</keyword>
<evidence type="ECO:0000259" key="6">
    <source>
        <dbReference type="Pfam" id="PF04542"/>
    </source>
</evidence>
<dbReference type="CDD" id="cd06171">
    <property type="entry name" value="Sigma70_r4"/>
    <property type="match status" value="1"/>
</dbReference>
<comment type="similarity">
    <text evidence="1">Belongs to the sigma-70 factor family. ECF subfamily.</text>
</comment>
<protein>
    <submittedName>
        <fullName evidence="8">RNA polymerase sigma-70 factor, ECF subfamily</fullName>
    </submittedName>
</protein>
<dbReference type="SUPFAM" id="SSF88659">
    <property type="entry name" value="Sigma3 and sigma4 domains of RNA polymerase sigma factors"/>
    <property type="match status" value="1"/>
</dbReference>
<dbReference type="Gene3D" id="1.10.1740.10">
    <property type="match status" value="1"/>
</dbReference>
<dbReference type="InterPro" id="IPR036388">
    <property type="entry name" value="WH-like_DNA-bd_sf"/>
</dbReference>
<dbReference type="Pfam" id="PF08281">
    <property type="entry name" value="Sigma70_r4_2"/>
    <property type="match status" value="1"/>
</dbReference>
<feature type="domain" description="RNA polymerase sigma factor 70 region 4 type 2" evidence="7">
    <location>
        <begin position="116"/>
        <end position="167"/>
    </location>
</feature>
<feature type="domain" description="RNA polymerase sigma-70 region 2" evidence="6">
    <location>
        <begin position="18"/>
        <end position="85"/>
    </location>
</feature>
<feature type="region of interest" description="Disordered" evidence="5">
    <location>
        <begin position="169"/>
        <end position="212"/>
    </location>
</feature>
<evidence type="ECO:0000256" key="4">
    <source>
        <dbReference type="ARBA" id="ARBA00023163"/>
    </source>
</evidence>
<dbReference type="STRING" id="604330.SAMN04489857_1133"/>
<dbReference type="EMBL" id="FMZL01000009">
    <property type="protein sequence ID" value="SDC32682.1"/>
    <property type="molecule type" value="Genomic_DNA"/>
</dbReference>
<evidence type="ECO:0000256" key="3">
    <source>
        <dbReference type="ARBA" id="ARBA00023082"/>
    </source>
</evidence>
<dbReference type="Proteomes" id="UP000198528">
    <property type="component" value="Unassembled WGS sequence"/>
</dbReference>
<dbReference type="InterPro" id="IPR007627">
    <property type="entry name" value="RNA_pol_sigma70_r2"/>
</dbReference>
<dbReference type="PANTHER" id="PTHR43133:SF60">
    <property type="entry name" value="RNA POLYMERASE SIGMA FACTOR SIGV"/>
    <property type="match status" value="1"/>
</dbReference>
<keyword evidence="4" id="KW-0804">Transcription</keyword>
<proteinExistence type="inferred from homology"/>
<feature type="compositionally biased region" description="Basic and acidic residues" evidence="5">
    <location>
        <begin position="169"/>
        <end position="184"/>
    </location>
</feature>
<dbReference type="GO" id="GO:0006352">
    <property type="term" value="P:DNA-templated transcription initiation"/>
    <property type="evidence" value="ECO:0007669"/>
    <property type="project" value="InterPro"/>
</dbReference>
<gene>
    <name evidence="8" type="ORF">SAMN04487824_10930</name>
</gene>
<dbReference type="InterPro" id="IPR039425">
    <property type="entry name" value="RNA_pol_sigma-70-like"/>
</dbReference>
<evidence type="ECO:0000313" key="9">
    <source>
        <dbReference type="Proteomes" id="UP000198528"/>
    </source>
</evidence>
<evidence type="ECO:0000256" key="1">
    <source>
        <dbReference type="ARBA" id="ARBA00010641"/>
    </source>
</evidence>
<dbReference type="RefSeq" id="WP_090846351.1">
    <property type="nucleotide sequence ID" value="NZ_FMZL01000009.1"/>
</dbReference>
<name>A0A1G6KNJ4_9ACTN</name>
<dbReference type="PANTHER" id="PTHR43133">
    <property type="entry name" value="RNA POLYMERASE ECF-TYPE SIGMA FACTO"/>
    <property type="match status" value="1"/>
</dbReference>
<accession>A0A1G6KNJ4</accession>
<dbReference type="InterPro" id="IPR014284">
    <property type="entry name" value="RNA_pol_sigma-70_dom"/>
</dbReference>
<evidence type="ECO:0000256" key="2">
    <source>
        <dbReference type="ARBA" id="ARBA00023015"/>
    </source>
</evidence>
<sequence>MPIARGREEEVRREARRLVDTYGNLAMRLAYTYLGSRQDAEDVSQDVLCKLICRQRPFESPEHEKAWVIRCTANACKDELRSAARSRNVALTAAGEVADQSAQVEELVEKSELPGQVTAAVMRLSPPYREAVYLYYYEGMSIRQMARATGATEAAITKRLSRARAELRKSLEEKSDGNHDEGVSGRDGSGLSFFRTEEPDGTGRGLGRTFCD</sequence>